<feature type="compositionally biased region" description="Acidic residues" evidence="5">
    <location>
        <begin position="104"/>
        <end position="117"/>
    </location>
</feature>
<gene>
    <name evidence="6" type="ORF">MCUN1_003613</name>
</gene>
<evidence type="ECO:0000256" key="4">
    <source>
        <dbReference type="ARBA" id="ARBA00023242"/>
    </source>
</evidence>
<protein>
    <recommendedName>
        <fullName evidence="8">Ribosomal RNA-processing protein 17</fullName>
    </recommendedName>
</protein>
<dbReference type="EMBL" id="CP119881">
    <property type="protein sequence ID" value="WFD36726.1"/>
    <property type="molecule type" value="Genomic_DNA"/>
</dbReference>
<evidence type="ECO:0008006" key="8">
    <source>
        <dbReference type="Google" id="ProtNLM"/>
    </source>
</evidence>
<feature type="region of interest" description="Disordered" evidence="5">
    <location>
        <begin position="231"/>
        <end position="273"/>
    </location>
</feature>
<dbReference type="GO" id="GO:0005730">
    <property type="term" value="C:nucleolus"/>
    <property type="evidence" value="ECO:0007669"/>
    <property type="project" value="UniProtKB-SubCell"/>
</dbReference>
<comment type="similarity">
    <text evidence="2">Belongs to the RRP17 family.</text>
</comment>
<reference evidence="6" key="1">
    <citation type="submission" date="2023-03" db="EMBL/GenBank/DDBJ databases">
        <title>Mating type loci evolution in Malassezia.</title>
        <authorList>
            <person name="Coelho M.A."/>
        </authorList>
    </citation>
    <scope>NUCLEOTIDE SEQUENCE</scope>
    <source>
        <strain evidence="6">CBS 11721</strain>
    </source>
</reference>
<accession>A0AAF0ETR8</accession>
<feature type="compositionally biased region" description="Basic and acidic residues" evidence="5">
    <location>
        <begin position="160"/>
        <end position="177"/>
    </location>
</feature>
<evidence type="ECO:0000256" key="5">
    <source>
        <dbReference type="SAM" id="MobiDB-lite"/>
    </source>
</evidence>
<keyword evidence="7" id="KW-1185">Reference proteome</keyword>
<keyword evidence="3" id="KW-0175">Coiled coil</keyword>
<dbReference type="PANTHER" id="PTHR14577:SF0">
    <property type="entry name" value="NUCLEOLAR PROTEIN 12"/>
    <property type="match status" value="1"/>
</dbReference>
<evidence type="ECO:0000256" key="1">
    <source>
        <dbReference type="ARBA" id="ARBA00004604"/>
    </source>
</evidence>
<evidence type="ECO:0000313" key="6">
    <source>
        <dbReference type="EMBL" id="WFD36726.1"/>
    </source>
</evidence>
<organism evidence="6 7">
    <name type="scientific">Malassezia cuniculi</name>
    <dbReference type="NCBI Taxonomy" id="948313"/>
    <lineage>
        <taxon>Eukaryota</taxon>
        <taxon>Fungi</taxon>
        <taxon>Dikarya</taxon>
        <taxon>Basidiomycota</taxon>
        <taxon>Ustilaginomycotina</taxon>
        <taxon>Malasseziomycetes</taxon>
        <taxon>Malasseziales</taxon>
        <taxon>Malasseziaceae</taxon>
        <taxon>Malassezia</taxon>
    </lineage>
</organism>
<sequence>MSAPLQAYTESAQKSLRPKREQRKEHARKIKAGKKIKLEFDDAARHEYLTGFSKRKQARKQAAHDFVQAKIREELRESRRAAREARKEKAAENVAAEKAFYARDDDDDDDEDDDDGEQAPIADVAPLSTEHEFETDDRRALVTVQSFDMDDPMPVVEAAPTKEKTKTVPKSAKETAKRAVPTTKTKLSAPSGSLTGILEPEVALAAQSGQLFDDDDIPKEAPTKKEKFTYTTAAERAAERQRIRRKNHKHAEKRRAENKARAMQKNRGSGKRR</sequence>
<feature type="compositionally biased region" description="Basic and acidic residues" evidence="5">
    <location>
        <begin position="129"/>
        <end position="140"/>
    </location>
</feature>
<name>A0AAF0ETR8_9BASI</name>
<evidence type="ECO:0000313" key="7">
    <source>
        <dbReference type="Proteomes" id="UP001219933"/>
    </source>
</evidence>
<dbReference type="AlphaFoldDB" id="A0AAF0ETR8"/>
<dbReference type="InterPro" id="IPR019186">
    <property type="entry name" value="Nucleolar_protein_12"/>
</dbReference>
<evidence type="ECO:0000256" key="3">
    <source>
        <dbReference type="ARBA" id="ARBA00023054"/>
    </source>
</evidence>
<dbReference type="Pfam" id="PF09805">
    <property type="entry name" value="Nop25"/>
    <property type="match status" value="1"/>
</dbReference>
<feature type="compositionally biased region" description="Basic and acidic residues" evidence="5">
    <location>
        <begin position="80"/>
        <end position="91"/>
    </location>
</feature>
<feature type="compositionally biased region" description="Basic residues" evidence="5">
    <location>
        <begin position="262"/>
        <end position="273"/>
    </location>
</feature>
<evidence type="ECO:0000256" key="2">
    <source>
        <dbReference type="ARBA" id="ARBA00007175"/>
    </source>
</evidence>
<comment type="subcellular location">
    <subcellularLocation>
        <location evidence="1">Nucleus</location>
        <location evidence="1">Nucleolus</location>
    </subcellularLocation>
</comment>
<dbReference type="PANTHER" id="PTHR14577">
    <property type="entry name" value="NUCLEOLAR PROTEIN 12"/>
    <property type="match status" value="1"/>
</dbReference>
<keyword evidence="4" id="KW-0539">Nucleus</keyword>
<feature type="region of interest" description="Disordered" evidence="5">
    <location>
        <begin position="1"/>
        <end position="29"/>
    </location>
</feature>
<dbReference type="GO" id="GO:0019843">
    <property type="term" value="F:rRNA binding"/>
    <property type="evidence" value="ECO:0007669"/>
    <property type="project" value="TreeGrafter"/>
</dbReference>
<feature type="compositionally biased region" description="Basic residues" evidence="5">
    <location>
        <begin position="242"/>
        <end position="253"/>
    </location>
</feature>
<feature type="compositionally biased region" description="Polar residues" evidence="5">
    <location>
        <begin position="182"/>
        <end position="193"/>
    </location>
</feature>
<proteinExistence type="inferred from homology"/>
<dbReference type="Proteomes" id="UP001219933">
    <property type="component" value="Chromosome 5"/>
</dbReference>
<feature type="region of interest" description="Disordered" evidence="5">
    <location>
        <begin position="80"/>
        <end position="193"/>
    </location>
</feature>